<feature type="compositionally biased region" description="Low complexity" evidence="1">
    <location>
        <begin position="127"/>
        <end position="140"/>
    </location>
</feature>
<name>A0A165SU42_9AGAM</name>
<feature type="domain" description="Heterokaryon incompatibility" evidence="2">
    <location>
        <begin position="337"/>
        <end position="429"/>
    </location>
</feature>
<dbReference type="InterPro" id="IPR010730">
    <property type="entry name" value="HET"/>
</dbReference>
<accession>A0A165SU42</accession>
<dbReference type="InParanoid" id="A0A165SU42"/>
<dbReference type="Pfam" id="PF06985">
    <property type="entry name" value="HET"/>
    <property type="match status" value="1"/>
</dbReference>
<feature type="region of interest" description="Disordered" evidence="1">
    <location>
        <begin position="1"/>
        <end position="58"/>
    </location>
</feature>
<gene>
    <name evidence="3" type="ORF">NEOLEDRAFT_1241558</name>
</gene>
<sequence length="734" mass="82339">MAERVGLPDKGTVFENDSLQGGVTAPEPELSPTSLVDPLSKTRADSAPMDQPSDLATLGESHCLPSLATSRVTTPFMITGYSTGGGPPVPHPEEDVSADLRNTGVEAVTGALLVEPLDKSDEDAPEESPSAAVEACVSSELDGTSSPAPLARVQARIPLQDSPCWRQSPRNISPEIASLKCKDLGVEGVLRRFNQVLAGDSGQEILMSDPGVEPLLERLVNGEDLDFGTLYARVRHLWDSEVHRYYLRDVDMLYSELIEFSNRLYAAKSACVTGHFIDRSTGDLDQGVITWFPRKRCVISWARRLWDLRAHRVIPYHFSLSLSPDQFDRTIFLPPHYHAVSHSWTDIMLAGSSIVNGHEWPVPLPTGVTLEAVRNELLNLGAEYAWLDVVCLRQHSDSDASEFDRVQEWAVDIPTIGAIYEKAEQVVRYYNGLGVPFECRGWSGPRHWLCRVWTIQEIRDGSIPAGLPEGLEAGDLMKQKSVEDGMTLEYYLRPVMDLERNLSKLEAGLIGLPAVMKLATELKKRFATNPIDKIAAFGALLRTSHIPLYKGDMDPEDAWDLLVQQMPHKILQGFLWLVCASGKGKFKWKPSWDQLMCGDFDTLQAEYWTRCNLEILNNNFICQPDCRLLTGHAQLTWKYSDMYWRRQIGEVQYSDSVVHELKFYVTACLGQECRDSTVRLVGSDLDGWYFRYLMVCKEVKHSEGKIGYEKISVVYVMDSAIQKAEYQEVDAIFV</sequence>
<evidence type="ECO:0000256" key="1">
    <source>
        <dbReference type="SAM" id="MobiDB-lite"/>
    </source>
</evidence>
<proteinExistence type="predicted"/>
<feature type="region of interest" description="Disordered" evidence="1">
    <location>
        <begin position="119"/>
        <end position="147"/>
    </location>
</feature>
<dbReference type="AlphaFoldDB" id="A0A165SU42"/>
<organism evidence="3 4">
    <name type="scientific">Neolentinus lepideus HHB14362 ss-1</name>
    <dbReference type="NCBI Taxonomy" id="1314782"/>
    <lineage>
        <taxon>Eukaryota</taxon>
        <taxon>Fungi</taxon>
        <taxon>Dikarya</taxon>
        <taxon>Basidiomycota</taxon>
        <taxon>Agaricomycotina</taxon>
        <taxon>Agaricomycetes</taxon>
        <taxon>Gloeophyllales</taxon>
        <taxon>Gloeophyllaceae</taxon>
        <taxon>Neolentinus</taxon>
    </lineage>
</organism>
<dbReference type="EMBL" id="KV425570">
    <property type="protein sequence ID" value="KZT25679.1"/>
    <property type="molecule type" value="Genomic_DNA"/>
</dbReference>
<dbReference type="OrthoDB" id="5418601at2759"/>
<evidence type="ECO:0000313" key="3">
    <source>
        <dbReference type="EMBL" id="KZT25679.1"/>
    </source>
</evidence>
<reference evidence="3 4" key="1">
    <citation type="journal article" date="2016" name="Mol. Biol. Evol.">
        <title>Comparative Genomics of Early-Diverging Mushroom-Forming Fungi Provides Insights into the Origins of Lignocellulose Decay Capabilities.</title>
        <authorList>
            <person name="Nagy L.G."/>
            <person name="Riley R."/>
            <person name="Tritt A."/>
            <person name="Adam C."/>
            <person name="Daum C."/>
            <person name="Floudas D."/>
            <person name="Sun H."/>
            <person name="Yadav J.S."/>
            <person name="Pangilinan J."/>
            <person name="Larsson K.H."/>
            <person name="Matsuura K."/>
            <person name="Barry K."/>
            <person name="Labutti K."/>
            <person name="Kuo R."/>
            <person name="Ohm R.A."/>
            <person name="Bhattacharya S.S."/>
            <person name="Shirouzu T."/>
            <person name="Yoshinaga Y."/>
            <person name="Martin F.M."/>
            <person name="Grigoriev I.V."/>
            <person name="Hibbett D.S."/>
        </authorList>
    </citation>
    <scope>NUCLEOTIDE SEQUENCE [LARGE SCALE GENOMIC DNA]</scope>
    <source>
        <strain evidence="3 4">HHB14362 ss-1</strain>
    </source>
</reference>
<protein>
    <recommendedName>
        <fullName evidence="2">Heterokaryon incompatibility domain-containing protein</fullName>
    </recommendedName>
</protein>
<keyword evidence="4" id="KW-1185">Reference proteome</keyword>
<evidence type="ECO:0000313" key="4">
    <source>
        <dbReference type="Proteomes" id="UP000076761"/>
    </source>
</evidence>
<dbReference type="Proteomes" id="UP000076761">
    <property type="component" value="Unassembled WGS sequence"/>
</dbReference>
<evidence type="ECO:0000259" key="2">
    <source>
        <dbReference type="Pfam" id="PF06985"/>
    </source>
</evidence>